<dbReference type="EMBL" id="ACKS01000036">
    <property type="protein sequence ID" value="EFA44643.1"/>
    <property type="molecule type" value="Genomic_DNA"/>
</dbReference>
<name>D1PVC6_9BACT</name>
<evidence type="ECO:0000313" key="2">
    <source>
        <dbReference type="Proteomes" id="UP000003160"/>
    </source>
</evidence>
<proteinExistence type="predicted"/>
<dbReference type="Proteomes" id="UP000003160">
    <property type="component" value="Unassembled WGS sequence"/>
</dbReference>
<sequence length="114" mass="13182">MNIKKQITVCKTDTEIKIYPESKNELGLWIAHPPCFVVSINDVRNMESVINIALQYSNSGVSVTEETAKNVLKEMRIKSWNILYKSHRIISFSLAEKKLLLRLLYIPKKVFSQI</sequence>
<accession>D1PVC6</accession>
<keyword evidence="2" id="KW-1185">Reference proteome</keyword>
<dbReference type="HOGENOM" id="CLU_2303418_0_0_10"/>
<organism evidence="1 2">
    <name type="scientific">Hallella bergensis DSM 17361</name>
    <dbReference type="NCBI Taxonomy" id="585502"/>
    <lineage>
        <taxon>Bacteria</taxon>
        <taxon>Pseudomonadati</taxon>
        <taxon>Bacteroidota</taxon>
        <taxon>Bacteroidia</taxon>
        <taxon>Bacteroidales</taxon>
        <taxon>Prevotellaceae</taxon>
        <taxon>Hallella</taxon>
    </lineage>
</organism>
<protein>
    <submittedName>
        <fullName evidence="1">Uncharacterized protein</fullName>
    </submittedName>
</protein>
<dbReference type="OrthoDB" id="9891334at2"/>
<gene>
    <name evidence="1" type="ORF">HMPREF0645_0911</name>
</gene>
<dbReference type="AlphaFoldDB" id="D1PVC6"/>
<dbReference type="RefSeq" id="WP_007173025.1">
    <property type="nucleotide sequence ID" value="NZ_GG704780.1"/>
</dbReference>
<comment type="caution">
    <text evidence="1">The sequence shown here is derived from an EMBL/GenBank/DDBJ whole genome shotgun (WGS) entry which is preliminary data.</text>
</comment>
<evidence type="ECO:0000313" key="1">
    <source>
        <dbReference type="EMBL" id="EFA44643.1"/>
    </source>
</evidence>
<reference evidence="1 2" key="1">
    <citation type="submission" date="2009-10" db="EMBL/GenBank/DDBJ databases">
        <authorList>
            <person name="Qin X."/>
            <person name="Bachman B."/>
            <person name="Battles P."/>
            <person name="Bell A."/>
            <person name="Bess C."/>
            <person name="Bickham C."/>
            <person name="Chaboub L."/>
            <person name="Chen D."/>
            <person name="Coyle M."/>
            <person name="Deiros D.R."/>
            <person name="Dinh H."/>
            <person name="Forbes L."/>
            <person name="Fowler G."/>
            <person name="Francisco L."/>
            <person name="Fu Q."/>
            <person name="Gubbala S."/>
            <person name="Hale W."/>
            <person name="Han Y."/>
            <person name="Hemphill L."/>
            <person name="Highlander S.K."/>
            <person name="Hirani K."/>
            <person name="Hogues M."/>
            <person name="Jackson L."/>
            <person name="Jakkamsetti A."/>
            <person name="Javaid M."/>
            <person name="Jiang H."/>
            <person name="Korchina V."/>
            <person name="Kovar C."/>
            <person name="Lara F."/>
            <person name="Lee S."/>
            <person name="Mata R."/>
            <person name="Mathew T."/>
            <person name="Moen C."/>
            <person name="Morales K."/>
            <person name="Munidasa M."/>
            <person name="Nazareth L."/>
            <person name="Ngo R."/>
            <person name="Nguyen L."/>
            <person name="Okwuonu G."/>
            <person name="Ongeri F."/>
            <person name="Patil S."/>
            <person name="Petrosino J."/>
            <person name="Pham C."/>
            <person name="Pham P."/>
            <person name="Pu L.-L."/>
            <person name="Puazo M."/>
            <person name="Raj R."/>
            <person name="Reid J."/>
            <person name="Rouhana J."/>
            <person name="Saada N."/>
            <person name="Shang Y."/>
            <person name="Simmons D."/>
            <person name="Thornton R."/>
            <person name="Warren J."/>
            <person name="Weissenberger G."/>
            <person name="Zhang J."/>
            <person name="Zhang L."/>
            <person name="Zhou C."/>
            <person name="Zhu D."/>
            <person name="Muzny D."/>
            <person name="Worley K."/>
            <person name="Gibbs R."/>
        </authorList>
    </citation>
    <scope>NUCLEOTIDE SEQUENCE [LARGE SCALE GENOMIC DNA]</scope>
    <source>
        <strain evidence="1 2">DSM 17361</strain>
    </source>
</reference>